<accession>A0A6C0IZX1</accession>
<protein>
    <submittedName>
        <fullName evidence="1">Uncharacterized protein</fullName>
    </submittedName>
</protein>
<dbReference type="AlphaFoldDB" id="A0A6C0IZX1"/>
<sequence>MENNDINHTFVEILNRKIKEIEEMYILKTEKKKMTVSDPEKIDYYSKKQLNAINTELDRKYKASKAYKKLQEYS</sequence>
<evidence type="ECO:0000313" key="1">
    <source>
        <dbReference type="EMBL" id="QHT98944.1"/>
    </source>
</evidence>
<reference evidence="1" key="1">
    <citation type="journal article" date="2020" name="Nature">
        <title>Giant virus diversity and host interactions through global metagenomics.</title>
        <authorList>
            <person name="Schulz F."/>
            <person name="Roux S."/>
            <person name="Paez-Espino D."/>
            <person name="Jungbluth S."/>
            <person name="Walsh D.A."/>
            <person name="Denef V.J."/>
            <person name="McMahon K.D."/>
            <person name="Konstantinidis K.T."/>
            <person name="Eloe-Fadrosh E.A."/>
            <person name="Kyrpides N.C."/>
            <person name="Woyke T."/>
        </authorList>
    </citation>
    <scope>NUCLEOTIDE SEQUENCE</scope>
    <source>
        <strain evidence="1">GVMAG-M-3300025695-21</strain>
    </source>
</reference>
<proteinExistence type="predicted"/>
<organism evidence="1">
    <name type="scientific">viral metagenome</name>
    <dbReference type="NCBI Taxonomy" id="1070528"/>
    <lineage>
        <taxon>unclassified sequences</taxon>
        <taxon>metagenomes</taxon>
        <taxon>organismal metagenomes</taxon>
    </lineage>
</organism>
<dbReference type="EMBL" id="MN740298">
    <property type="protein sequence ID" value="QHT98944.1"/>
    <property type="molecule type" value="Genomic_DNA"/>
</dbReference>
<name>A0A6C0IZX1_9ZZZZ</name>